<sequence length="143" mass="16566">MIPFDLHFRWDFGLCGVCSFHLESPFEGGREEGQEMIDDLFLYPRTEKLLLKILARNVRVRAKRKALDMALSEAARRGVNTNPKDFFSTLEMIEAIGKLEQDGLEEIFKEAYKEHLARETTVLFEKFARIVLGKEVSLEVNKK</sequence>
<reference evidence="1 2" key="1">
    <citation type="submission" date="2016-02" db="EMBL/GenBank/DDBJ databases">
        <title>Draft genome sequence of Thermodesulfatator sp. S606.</title>
        <authorList>
            <person name="Lai Q."/>
            <person name="Cao J."/>
            <person name="Dupont S."/>
            <person name="Shao Z."/>
            <person name="Jebbar M."/>
            <person name="Alain K."/>
        </authorList>
    </citation>
    <scope>NUCLEOTIDE SEQUENCE [LARGE SCALE GENOMIC DNA]</scope>
    <source>
        <strain evidence="1 2">S606</strain>
    </source>
</reference>
<protein>
    <submittedName>
        <fullName evidence="1">Uncharacterized protein</fullName>
    </submittedName>
</protein>
<evidence type="ECO:0000313" key="2">
    <source>
        <dbReference type="Proteomes" id="UP000076964"/>
    </source>
</evidence>
<dbReference type="EMBL" id="LSFI01000006">
    <property type="protein sequence ID" value="OAG28412.1"/>
    <property type="molecule type" value="Genomic_DNA"/>
</dbReference>
<accession>A0A177EB51</accession>
<keyword evidence="2" id="KW-1185">Reference proteome</keyword>
<evidence type="ECO:0000313" key="1">
    <source>
        <dbReference type="EMBL" id="OAG28412.1"/>
    </source>
</evidence>
<proteinExistence type="predicted"/>
<dbReference type="Proteomes" id="UP000076964">
    <property type="component" value="Unassembled WGS sequence"/>
</dbReference>
<gene>
    <name evidence="1" type="ORF">TH606_02200</name>
</gene>
<organism evidence="1 2">
    <name type="scientific">Thermodesulfatator autotrophicus</name>
    <dbReference type="NCBI Taxonomy" id="1795632"/>
    <lineage>
        <taxon>Bacteria</taxon>
        <taxon>Pseudomonadati</taxon>
        <taxon>Thermodesulfobacteriota</taxon>
        <taxon>Thermodesulfobacteria</taxon>
        <taxon>Thermodesulfobacteriales</taxon>
        <taxon>Thermodesulfatatoraceae</taxon>
        <taxon>Thermodesulfatator</taxon>
    </lineage>
</organism>
<dbReference type="AlphaFoldDB" id="A0A177EB51"/>
<dbReference type="STRING" id="1795632.TH606_02200"/>
<comment type="caution">
    <text evidence="1">The sequence shown here is derived from an EMBL/GenBank/DDBJ whole genome shotgun (WGS) entry which is preliminary data.</text>
</comment>
<name>A0A177EB51_9BACT</name>